<sequence length="423" mass="45907">MADEESGKKLKDKHKNIAAQSRVSKKFREESLAVVLISLEQPQQVCESVRAIVQGQGVDDMDPFVDLLLAEEFLKAGSEPLVSELLAVAIGQAGRYDARMRVIIKEMAWRLHVSVDTVIELESNLAETLILAQYESTEEEAQEREANKKKSKYKRYALIGLATVGGGTLIGLTGGLAAPLVAAGAGAIIGGTGAAMLGSTTGVALIGSLFGVAGAGLTGKKMQRRMGAVEEFEFEPLGWGSRLQLEMSSNQLHITIALTGWLTNQHRGKKISPIRRGQMVIIAGLPPNTQIALKAQPLKRPSKAYLSSGDFREPWKHLAESKEQYVLKWETKYLVQLGEALDYVFNSAVTMAAQEALKMTVLQEIRGRVSVGLGSVLARLALAVVLIVCKYRNQTPLHTAVRKTKLCGFNMSSSQTLAHKRGT</sequence>
<evidence type="ECO:0000256" key="5">
    <source>
        <dbReference type="SAM" id="Phobius"/>
    </source>
</evidence>
<dbReference type="Pfam" id="PF05277">
    <property type="entry name" value="DUF726"/>
    <property type="match status" value="2"/>
</dbReference>
<reference evidence="6 7" key="1">
    <citation type="journal article" date="2021" name="Elife">
        <title>Chloroplast acquisition without the gene transfer in kleptoplastic sea slugs, Plakobranchus ocellatus.</title>
        <authorList>
            <person name="Maeda T."/>
            <person name="Takahashi S."/>
            <person name="Yoshida T."/>
            <person name="Shimamura S."/>
            <person name="Takaki Y."/>
            <person name="Nagai Y."/>
            <person name="Toyoda A."/>
            <person name="Suzuki Y."/>
            <person name="Arimoto A."/>
            <person name="Ishii H."/>
            <person name="Satoh N."/>
            <person name="Nishiyama T."/>
            <person name="Hasebe M."/>
            <person name="Maruyama T."/>
            <person name="Minagawa J."/>
            <person name="Obokata J."/>
            <person name="Shigenobu S."/>
        </authorList>
    </citation>
    <scope>NUCLEOTIDE SEQUENCE [LARGE SCALE GENOMIC DNA]</scope>
</reference>
<evidence type="ECO:0000313" key="7">
    <source>
        <dbReference type="Proteomes" id="UP000762676"/>
    </source>
</evidence>
<accession>A0AAV4GFW4</accession>
<evidence type="ECO:0000256" key="1">
    <source>
        <dbReference type="ARBA" id="ARBA00004141"/>
    </source>
</evidence>
<keyword evidence="2 5" id="KW-0812">Transmembrane</keyword>
<evidence type="ECO:0000313" key="6">
    <source>
        <dbReference type="EMBL" id="GFR84577.1"/>
    </source>
</evidence>
<protein>
    <submittedName>
        <fullName evidence="6">Transmembrane and coiled-coil domain-containing protein 4</fullName>
    </submittedName>
</protein>
<proteinExistence type="predicted"/>
<comment type="subcellular location">
    <subcellularLocation>
        <location evidence="1">Membrane</location>
        <topology evidence="1">Multi-pass membrane protein</topology>
    </subcellularLocation>
</comment>
<gene>
    <name evidence="6" type="ORF">ElyMa_006004300</name>
</gene>
<dbReference type="AlphaFoldDB" id="A0AAV4GFW4"/>
<keyword evidence="7" id="KW-1185">Reference proteome</keyword>
<evidence type="ECO:0000256" key="4">
    <source>
        <dbReference type="ARBA" id="ARBA00023136"/>
    </source>
</evidence>
<evidence type="ECO:0000256" key="2">
    <source>
        <dbReference type="ARBA" id="ARBA00022692"/>
    </source>
</evidence>
<feature type="transmembrane region" description="Helical" evidence="5">
    <location>
        <begin position="156"/>
        <end position="189"/>
    </location>
</feature>
<organism evidence="6 7">
    <name type="scientific">Elysia marginata</name>
    <dbReference type="NCBI Taxonomy" id="1093978"/>
    <lineage>
        <taxon>Eukaryota</taxon>
        <taxon>Metazoa</taxon>
        <taxon>Spiralia</taxon>
        <taxon>Lophotrochozoa</taxon>
        <taxon>Mollusca</taxon>
        <taxon>Gastropoda</taxon>
        <taxon>Heterobranchia</taxon>
        <taxon>Euthyneura</taxon>
        <taxon>Panpulmonata</taxon>
        <taxon>Sacoglossa</taxon>
        <taxon>Placobranchoidea</taxon>
        <taxon>Plakobranchidae</taxon>
        <taxon>Elysia</taxon>
    </lineage>
</organism>
<dbReference type="PANTHER" id="PTHR17920:SF3">
    <property type="entry name" value="TRANSMEMBRANE AND COILED-COIL DOMAIN-CONTAINING PROTEIN 4"/>
    <property type="match status" value="1"/>
</dbReference>
<dbReference type="PANTHER" id="PTHR17920">
    <property type="entry name" value="TRANSMEMBRANE AND COILED-COIL DOMAIN-CONTAINING PROTEIN 4 TMCO4"/>
    <property type="match status" value="1"/>
</dbReference>
<feature type="transmembrane region" description="Helical" evidence="5">
    <location>
        <begin position="195"/>
        <end position="217"/>
    </location>
</feature>
<dbReference type="Proteomes" id="UP000762676">
    <property type="component" value="Unassembled WGS sequence"/>
</dbReference>
<keyword evidence="4 5" id="KW-0472">Membrane</keyword>
<evidence type="ECO:0000256" key="3">
    <source>
        <dbReference type="ARBA" id="ARBA00022989"/>
    </source>
</evidence>
<dbReference type="EMBL" id="BMAT01012053">
    <property type="protein sequence ID" value="GFR84577.1"/>
    <property type="molecule type" value="Genomic_DNA"/>
</dbReference>
<dbReference type="InterPro" id="IPR007941">
    <property type="entry name" value="DUF726"/>
</dbReference>
<keyword evidence="3 5" id="KW-1133">Transmembrane helix</keyword>
<name>A0AAV4GFW4_9GAST</name>
<comment type="caution">
    <text evidence="6">The sequence shown here is derived from an EMBL/GenBank/DDBJ whole genome shotgun (WGS) entry which is preliminary data.</text>
</comment>
<dbReference type="GO" id="GO:0016020">
    <property type="term" value="C:membrane"/>
    <property type="evidence" value="ECO:0007669"/>
    <property type="project" value="UniProtKB-SubCell"/>
</dbReference>